<dbReference type="PROSITE" id="PS50878">
    <property type="entry name" value="RT_POL"/>
    <property type="match status" value="1"/>
</dbReference>
<dbReference type="Gene3D" id="3.10.10.10">
    <property type="entry name" value="HIV Type 1 Reverse Transcriptase, subunit A, domain 1"/>
    <property type="match status" value="1"/>
</dbReference>
<feature type="domain" description="Reverse transcriptase" evidence="1">
    <location>
        <begin position="1"/>
        <end position="208"/>
    </location>
</feature>
<dbReference type="InterPro" id="IPR000477">
    <property type="entry name" value="RT_dom"/>
</dbReference>
<accession>A0A2G8L2C2</accession>
<evidence type="ECO:0000259" key="1">
    <source>
        <dbReference type="PROSITE" id="PS50878"/>
    </source>
</evidence>
<organism evidence="2 3">
    <name type="scientific">Stichopus japonicus</name>
    <name type="common">Sea cucumber</name>
    <dbReference type="NCBI Taxonomy" id="307972"/>
    <lineage>
        <taxon>Eukaryota</taxon>
        <taxon>Metazoa</taxon>
        <taxon>Echinodermata</taxon>
        <taxon>Eleutherozoa</taxon>
        <taxon>Echinozoa</taxon>
        <taxon>Holothuroidea</taxon>
        <taxon>Aspidochirotacea</taxon>
        <taxon>Aspidochirotida</taxon>
        <taxon>Stichopodidae</taxon>
        <taxon>Apostichopus</taxon>
    </lineage>
</organism>
<dbReference type="Pfam" id="PF17919">
    <property type="entry name" value="RT_RNaseH_2"/>
    <property type="match status" value="1"/>
</dbReference>
<gene>
    <name evidence="2" type="ORF">BSL78_08722</name>
</gene>
<dbReference type="InterPro" id="IPR043502">
    <property type="entry name" value="DNA/RNA_pol_sf"/>
</dbReference>
<dbReference type="EMBL" id="MRZV01000250">
    <property type="protein sequence ID" value="PIK54404.1"/>
    <property type="molecule type" value="Genomic_DNA"/>
</dbReference>
<name>A0A2G8L2C2_STIJA</name>
<dbReference type="InterPro" id="IPR043128">
    <property type="entry name" value="Rev_trsase/Diguanyl_cyclase"/>
</dbReference>
<dbReference type="FunFam" id="3.30.70.270:FF:000026">
    <property type="entry name" value="Transposon Ty3-G Gag-Pol polyprotein"/>
    <property type="match status" value="1"/>
</dbReference>
<dbReference type="Proteomes" id="UP000230750">
    <property type="component" value="Unassembled WGS sequence"/>
</dbReference>
<dbReference type="SUPFAM" id="SSF56672">
    <property type="entry name" value="DNA/RNA polymerases"/>
    <property type="match status" value="1"/>
</dbReference>
<proteinExistence type="predicted"/>
<keyword evidence="3" id="KW-1185">Reference proteome</keyword>
<dbReference type="PANTHER" id="PTHR37984:SF8">
    <property type="entry name" value="CCHC-TYPE DOMAIN-CONTAINING PROTEIN"/>
    <property type="match status" value="1"/>
</dbReference>
<dbReference type="PANTHER" id="PTHR37984">
    <property type="entry name" value="PROTEIN CBG26694"/>
    <property type="match status" value="1"/>
</dbReference>
<evidence type="ECO:0000313" key="3">
    <source>
        <dbReference type="Proteomes" id="UP000230750"/>
    </source>
</evidence>
<dbReference type="Pfam" id="PF00078">
    <property type="entry name" value="RVT_1"/>
    <property type="match status" value="1"/>
</dbReference>
<dbReference type="InterPro" id="IPR050951">
    <property type="entry name" value="Retrovirus_Pol_polyprotein"/>
</dbReference>
<dbReference type="CDD" id="cd01647">
    <property type="entry name" value="RT_LTR"/>
    <property type="match status" value="1"/>
</dbReference>
<evidence type="ECO:0000313" key="2">
    <source>
        <dbReference type="EMBL" id="PIK54404.1"/>
    </source>
</evidence>
<comment type="caution">
    <text evidence="2">The sequence shown here is derived from an EMBL/GenBank/DDBJ whole genome shotgun (WGS) entry which is preliminary data.</text>
</comment>
<reference evidence="2 3" key="1">
    <citation type="journal article" date="2017" name="PLoS Biol.">
        <title>The sea cucumber genome provides insights into morphological evolution and visceral regeneration.</title>
        <authorList>
            <person name="Zhang X."/>
            <person name="Sun L."/>
            <person name="Yuan J."/>
            <person name="Sun Y."/>
            <person name="Gao Y."/>
            <person name="Zhang L."/>
            <person name="Li S."/>
            <person name="Dai H."/>
            <person name="Hamel J.F."/>
            <person name="Liu C."/>
            <person name="Yu Y."/>
            <person name="Liu S."/>
            <person name="Lin W."/>
            <person name="Guo K."/>
            <person name="Jin S."/>
            <person name="Xu P."/>
            <person name="Storey K.B."/>
            <person name="Huan P."/>
            <person name="Zhang T."/>
            <person name="Zhou Y."/>
            <person name="Zhang J."/>
            <person name="Lin C."/>
            <person name="Li X."/>
            <person name="Xing L."/>
            <person name="Huo D."/>
            <person name="Sun M."/>
            <person name="Wang L."/>
            <person name="Mercier A."/>
            <person name="Li F."/>
            <person name="Yang H."/>
            <person name="Xiang J."/>
        </authorList>
    </citation>
    <scope>NUCLEOTIDE SEQUENCE [LARGE SCALE GENOMIC DNA]</scope>
    <source>
        <strain evidence="2">Shaxun</strain>
        <tissue evidence="2">Muscle</tissue>
    </source>
</reference>
<dbReference type="Gene3D" id="3.30.70.270">
    <property type="match status" value="2"/>
</dbReference>
<dbReference type="InterPro" id="IPR041577">
    <property type="entry name" value="RT_RNaseH_2"/>
</dbReference>
<dbReference type="AlphaFoldDB" id="A0A2G8L2C2"/>
<dbReference type="OrthoDB" id="2286242at2759"/>
<protein>
    <recommendedName>
        <fullName evidence="1">Reverse transcriptase domain-containing protein</fullName>
    </recommendedName>
</protein>
<sequence length="364" mass="41403">MEVEGDAKPVIHAPRKIPIALRDKVKQELDRMVSIDVIISKVDYPTSWVNSMVVVQNRICLDPRDLNQYVKRSHYQLPTVTEITAQLSGAKFFSILDASSGFWQVRLDEPSADLCTFNSPFGRYKFKRLPFGLNSAPEVFHRLVHEIFEGLQGVTTYIDDILVWENSKQEHDLRLIEVLNRAKDRKLTLNKAKCQFGLSKIKYLGHVLTAEGVQIDDGKIEAVVNMPKPQCKKDVERFLGMVTYITKLIPNLSTVAAPLRQLLCKDVTWQWLENHENAFIQLKKLVTTTPILCYYDVSKPVTLSVDASQSGLGAVLLQDDKPVAYASRALTETEKAYAQIEKECWLWYMGANAFISMYMASKLK</sequence>